<evidence type="ECO:0000313" key="2">
    <source>
        <dbReference type="EMBL" id="KAK9977250.1"/>
    </source>
</evidence>
<comment type="caution">
    <text evidence="2">The sequence shown here is derived from an EMBL/GenBank/DDBJ whole genome shotgun (WGS) entry which is preliminary data.</text>
</comment>
<evidence type="ECO:0000256" key="1">
    <source>
        <dbReference type="SAM" id="MobiDB-lite"/>
    </source>
</evidence>
<evidence type="ECO:0000313" key="3">
    <source>
        <dbReference type="Proteomes" id="UP001479290"/>
    </source>
</evidence>
<feature type="region of interest" description="Disordered" evidence="1">
    <location>
        <begin position="1"/>
        <end position="101"/>
    </location>
</feature>
<proteinExistence type="predicted"/>
<feature type="non-terminal residue" evidence="2">
    <location>
        <position position="101"/>
    </location>
</feature>
<feature type="compositionally biased region" description="Acidic residues" evidence="1">
    <location>
        <begin position="23"/>
        <end position="35"/>
    </location>
</feature>
<organism evidence="2 3">
    <name type="scientific">Culter alburnus</name>
    <name type="common">Topmouth culter</name>
    <dbReference type="NCBI Taxonomy" id="194366"/>
    <lineage>
        <taxon>Eukaryota</taxon>
        <taxon>Metazoa</taxon>
        <taxon>Chordata</taxon>
        <taxon>Craniata</taxon>
        <taxon>Vertebrata</taxon>
        <taxon>Euteleostomi</taxon>
        <taxon>Actinopterygii</taxon>
        <taxon>Neopterygii</taxon>
        <taxon>Teleostei</taxon>
        <taxon>Ostariophysi</taxon>
        <taxon>Cypriniformes</taxon>
        <taxon>Xenocyprididae</taxon>
        <taxon>Xenocypridinae</taxon>
        <taxon>Culter</taxon>
    </lineage>
</organism>
<name>A0AAW2AYV1_CULAL</name>
<feature type="compositionally biased region" description="Basic and acidic residues" evidence="1">
    <location>
        <begin position="86"/>
        <end position="101"/>
    </location>
</feature>
<sequence>MEGENNILNSEEVEVESQHPEVEALESEGEIETQNDTEQPARLLTSMNKSDGKEVLDSPVESEDSYVDLPDSTKEVTSDSDSETPFQKDKEKDTNATEKCH</sequence>
<accession>A0AAW2AYV1</accession>
<gene>
    <name evidence="2" type="ORF">ABG768_019071</name>
</gene>
<dbReference type="EMBL" id="JAWDJR010000003">
    <property type="protein sequence ID" value="KAK9977250.1"/>
    <property type="molecule type" value="Genomic_DNA"/>
</dbReference>
<reference evidence="2 3" key="1">
    <citation type="submission" date="2024-05" db="EMBL/GenBank/DDBJ databases">
        <title>A high-quality chromosomal-level genome assembly of Topmouth culter (Culter alburnus).</title>
        <authorList>
            <person name="Zhao H."/>
        </authorList>
    </citation>
    <scope>NUCLEOTIDE SEQUENCE [LARGE SCALE GENOMIC DNA]</scope>
    <source>
        <strain evidence="2">CATC2023</strain>
        <tissue evidence="2">Muscle</tissue>
    </source>
</reference>
<dbReference type="AlphaFoldDB" id="A0AAW2AYV1"/>
<protein>
    <submittedName>
        <fullName evidence="2">Uncharacterized protein</fullName>
    </submittedName>
</protein>
<keyword evidence="3" id="KW-1185">Reference proteome</keyword>
<dbReference type="Proteomes" id="UP001479290">
    <property type="component" value="Unassembled WGS sequence"/>
</dbReference>